<accession>A0A645IT50</accession>
<dbReference type="EMBL" id="VSSQ01121788">
    <property type="protein sequence ID" value="MPN54012.1"/>
    <property type="molecule type" value="Genomic_DNA"/>
</dbReference>
<dbReference type="AlphaFoldDB" id="A0A645IT50"/>
<comment type="caution">
    <text evidence="1">The sequence shown here is derived from an EMBL/GenBank/DDBJ whole genome shotgun (WGS) entry which is preliminary data.</text>
</comment>
<evidence type="ECO:0000313" key="1">
    <source>
        <dbReference type="EMBL" id="MPN54012.1"/>
    </source>
</evidence>
<sequence length="64" mass="6625">MTKEIAASNLNIATMRVSRSKAGGEAMGTLELDGGADKALVERLSALSDVYHVAYLAVKTAADA</sequence>
<dbReference type="SUPFAM" id="SSF55021">
    <property type="entry name" value="ACT-like"/>
    <property type="match status" value="1"/>
</dbReference>
<protein>
    <recommendedName>
        <fullName evidence="2">ACT domain-containing protein</fullName>
    </recommendedName>
</protein>
<organism evidence="1">
    <name type="scientific">bioreactor metagenome</name>
    <dbReference type="NCBI Taxonomy" id="1076179"/>
    <lineage>
        <taxon>unclassified sequences</taxon>
        <taxon>metagenomes</taxon>
        <taxon>ecological metagenomes</taxon>
    </lineage>
</organism>
<reference evidence="1" key="1">
    <citation type="submission" date="2019-08" db="EMBL/GenBank/DDBJ databases">
        <authorList>
            <person name="Kucharzyk K."/>
            <person name="Murdoch R.W."/>
            <person name="Higgins S."/>
            <person name="Loffler F."/>
        </authorList>
    </citation>
    <scope>NUCLEOTIDE SEQUENCE</scope>
</reference>
<dbReference type="InterPro" id="IPR045865">
    <property type="entry name" value="ACT-like_dom_sf"/>
</dbReference>
<dbReference type="Gene3D" id="3.30.70.260">
    <property type="match status" value="1"/>
</dbReference>
<name>A0A645IT50_9ZZZZ</name>
<gene>
    <name evidence="1" type="ORF">SDC9_201681</name>
</gene>
<evidence type="ECO:0008006" key="2">
    <source>
        <dbReference type="Google" id="ProtNLM"/>
    </source>
</evidence>
<proteinExistence type="predicted"/>